<feature type="region of interest" description="Disordered" evidence="1">
    <location>
        <begin position="237"/>
        <end position="264"/>
    </location>
</feature>
<name>A0A0D2NCE9_HYPSF</name>
<reference evidence="3" key="1">
    <citation type="submission" date="2014-04" db="EMBL/GenBank/DDBJ databases">
        <title>Evolutionary Origins and Diversification of the Mycorrhizal Mutualists.</title>
        <authorList>
            <consortium name="DOE Joint Genome Institute"/>
            <consortium name="Mycorrhizal Genomics Consortium"/>
            <person name="Kohler A."/>
            <person name="Kuo A."/>
            <person name="Nagy L.G."/>
            <person name="Floudas D."/>
            <person name="Copeland A."/>
            <person name="Barry K.W."/>
            <person name="Cichocki N."/>
            <person name="Veneault-Fourrey C."/>
            <person name="LaButti K."/>
            <person name="Lindquist E.A."/>
            <person name="Lipzen A."/>
            <person name="Lundell T."/>
            <person name="Morin E."/>
            <person name="Murat C."/>
            <person name="Riley R."/>
            <person name="Ohm R."/>
            <person name="Sun H."/>
            <person name="Tunlid A."/>
            <person name="Henrissat B."/>
            <person name="Grigoriev I.V."/>
            <person name="Hibbett D.S."/>
            <person name="Martin F."/>
        </authorList>
    </citation>
    <scope>NUCLEOTIDE SEQUENCE [LARGE SCALE GENOMIC DNA]</scope>
    <source>
        <strain evidence="3">FD-334 SS-4</strain>
    </source>
</reference>
<evidence type="ECO:0000256" key="1">
    <source>
        <dbReference type="SAM" id="MobiDB-lite"/>
    </source>
</evidence>
<protein>
    <submittedName>
        <fullName evidence="2">Uncharacterized protein</fullName>
    </submittedName>
</protein>
<evidence type="ECO:0000313" key="3">
    <source>
        <dbReference type="Proteomes" id="UP000054270"/>
    </source>
</evidence>
<accession>A0A0D2NCE9</accession>
<dbReference type="AlphaFoldDB" id="A0A0D2NCE9"/>
<evidence type="ECO:0000313" key="2">
    <source>
        <dbReference type="EMBL" id="KJA14216.1"/>
    </source>
</evidence>
<sequence length="287" mass="31819">MALSAALHGSACSRYADIPHHRIEQRRTLTITSPDLAFTKPRLRISKAPYSRLFTSFVPQGVVRPGCTARCALRAPPTLARQVISFWVFHAVPYCVPDSRARKHFGPWRRHVCSGRCPHAPGARGASKLRRWEIWRYGTSACVPTCCAPIAQRTLLCGERRCLQPLRARMPRADHPLLSRHPPLSARRRCAPDRPLGSAASVCPHPGNPASALHIVRCWRVLARKCARRMSAALLPRPCSSDDTERTTEDLPLSRDSSHITPRSVSTSNFLAAVLAATTQHGPPVRH</sequence>
<gene>
    <name evidence="2" type="ORF">HYPSUDRAFT_459832</name>
</gene>
<keyword evidence="3" id="KW-1185">Reference proteome</keyword>
<dbReference type="Proteomes" id="UP000054270">
    <property type="component" value="Unassembled WGS sequence"/>
</dbReference>
<organism evidence="2 3">
    <name type="scientific">Hypholoma sublateritium (strain FD-334 SS-4)</name>
    <dbReference type="NCBI Taxonomy" id="945553"/>
    <lineage>
        <taxon>Eukaryota</taxon>
        <taxon>Fungi</taxon>
        <taxon>Dikarya</taxon>
        <taxon>Basidiomycota</taxon>
        <taxon>Agaricomycotina</taxon>
        <taxon>Agaricomycetes</taxon>
        <taxon>Agaricomycetidae</taxon>
        <taxon>Agaricales</taxon>
        <taxon>Agaricineae</taxon>
        <taxon>Strophariaceae</taxon>
        <taxon>Hypholoma</taxon>
    </lineage>
</organism>
<dbReference type="EMBL" id="KN817689">
    <property type="protein sequence ID" value="KJA14216.1"/>
    <property type="molecule type" value="Genomic_DNA"/>
</dbReference>
<proteinExistence type="predicted"/>
<feature type="compositionally biased region" description="Basic and acidic residues" evidence="1">
    <location>
        <begin position="243"/>
        <end position="258"/>
    </location>
</feature>